<dbReference type="GO" id="GO:0008514">
    <property type="term" value="F:organic anion transmembrane transporter activity"/>
    <property type="evidence" value="ECO:0007669"/>
    <property type="project" value="UniProtKB-ARBA"/>
</dbReference>
<feature type="transmembrane region" description="Helical" evidence="10">
    <location>
        <begin position="586"/>
        <end position="609"/>
    </location>
</feature>
<dbReference type="Gene3D" id="3.40.50.300">
    <property type="entry name" value="P-loop containing nucleotide triphosphate hydrolases"/>
    <property type="match status" value="1"/>
</dbReference>
<protein>
    <submittedName>
        <fullName evidence="12">ATP-binding cassette transporter subfamily G member 2a</fullName>
    </submittedName>
</protein>
<evidence type="ECO:0000256" key="8">
    <source>
        <dbReference type="ARBA" id="ARBA00023136"/>
    </source>
</evidence>
<dbReference type="InterPro" id="IPR003439">
    <property type="entry name" value="ABC_transporter-like_ATP-bd"/>
</dbReference>
<dbReference type="GO" id="GO:0055085">
    <property type="term" value="P:transmembrane transport"/>
    <property type="evidence" value="ECO:0000318"/>
    <property type="project" value="GO_Central"/>
</dbReference>
<dbReference type="GO" id="GO:0042626">
    <property type="term" value="F:ATPase-coupled transmembrane transporter activity"/>
    <property type="evidence" value="ECO:0000318"/>
    <property type="project" value="GO_Central"/>
</dbReference>
<feature type="transmembrane region" description="Helical" evidence="10">
    <location>
        <begin position="559"/>
        <end position="580"/>
    </location>
</feature>
<accession>I0DHI9</accession>
<dbReference type="KEGG" id="spu:578540"/>
<dbReference type="CDD" id="cd03213">
    <property type="entry name" value="ABCG_EPDR"/>
    <property type="match status" value="1"/>
</dbReference>
<feature type="transmembrane region" description="Helical" evidence="10">
    <location>
        <begin position="679"/>
        <end position="696"/>
    </location>
</feature>
<evidence type="ECO:0000256" key="9">
    <source>
        <dbReference type="SAM" id="MobiDB-lite"/>
    </source>
</evidence>
<dbReference type="TCDB" id="3.A.1.204.15">
    <property type="family name" value="the atp-binding cassette (abc) superfamily"/>
</dbReference>
<feature type="transmembrane region" description="Helical" evidence="10">
    <location>
        <begin position="616"/>
        <end position="636"/>
    </location>
</feature>
<feature type="transmembrane region" description="Helical" evidence="10">
    <location>
        <begin position="448"/>
        <end position="468"/>
    </location>
</feature>
<dbReference type="RefSeq" id="NP_001292601.1">
    <property type="nucleotide sequence ID" value="NM_001305672.1"/>
</dbReference>
<reference evidence="12" key="1">
    <citation type="submission" date="2012-01" db="EMBL/GenBank/DDBJ databases">
        <authorList>
            <person name="Moy G.W."/>
        </authorList>
    </citation>
    <scope>NUCLEOTIDE SEQUENCE</scope>
</reference>
<dbReference type="OrthoDB" id="66620at2759"/>
<keyword evidence="3" id="KW-0813">Transport</keyword>
<feature type="domain" description="ABC transporter" evidence="11">
    <location>
        <begin position="94"/>
        <end position="339"/>
    </location>
</feature>
<reference evidence="12" key="2">
    <citation type="submission" date="2012-04" db="EMBL/GenBank/DDBJ databases">
        <title>Characterization of sea urchin ABC transporters.</title>
        <authorList>
            <person name="Gokirmak T."/>
            <person name="Campanale J.P."/>
            <person name="Shipp L.E."/>
            <person name="Hamdoun A."/>
        </authorList>
    </citation>
    <scope>NUCLEOTIDE SEQUENCE</scope>
</reference>
<dbReference type="Pfam" id="PF19055">
    <property type="entry name" value="ABC2_membrane_7"/>
    <property type="match status" value="1"/>
</dbReference>
<evidence type="ECO:0000313" key="12">
    <source>
        <dbReference type="EMBL" id="AFH89643.1"/>
    </source>
</evidence>
<dbReference type="InParanoid" id="I0DHI9"/>
<feature type="transmembrane region" description="Helical" evidence="10">
    <location>
        <begin position="480"/>
        <end position="502"/>
    </location>
</feature>
<evidence type="ECO:0000256" key="6">
    <source>
        <dbReference type="ARBA" id="ARBA00022840"/>
    </source>
</evidence>
<dbReference type="GO" id="GO:0016887">
    <property type="term" value="F:ATP hydrolysis activity"/>
    <property type="evidence" value="ECO:0007669"/>
    <property type="project" value="InterPro"/>
</dbReference>
<dbReference type="PANTHER" id="PTHR48041">
    <property type="entry name" value="ABC TRANSPORTER G FAMILY MEMBER 28"/>
    <property type="match status" value="1"/>
</dbReference>
<dbReference type="GO" id="GO:0015562">
    <property type="term" value="F:efflux transmembrane transporter activity"/>
    <property type="evidence" value="ECO:0007669"/>
    <property type="project" value="UniProtKB-ARBA"/>
</dbReference>
<dbReference type="EMBL" id="JQ355004">
    <property type="protein sequence ID" value="AFH89643.1"/>
    <property type="molecule type" value="mRNA"/>
</dbReference>
<gene>
    <name evidence="12" type="primary">ABCG2a</name>
</gene>
<dbReference type="Proteomes" id="UP000007110">
    <property type="component" value="Unassembled WGS sequence"/>
</dbReference>
<evidence type="ECO:0000313" key="13">
    <source>
        <dbReference type="EnsemblMetazoa" id="NP_001292601"/>
    </source>
</evidence>
<dbReference type="InterPro" id="IPR013525">
    <property type="entry name" value="ABC2_TM"/>
</dbReference>
<evidence type="ECO:0000256" key="1">
    <source>
        <dbReference type="ARBA" id="ARBA00004141"/>
    </source>
</evidence>
<dbReference type="SUPFAM" id="SSF52540">
    <property type="entry name" value="P-loop containing nucleoside triphosphate hydrolases"/>
    <property type="match status" value="1"/>
</dbReference>
<evidence type="ECO:0000256" key="7">
    <source>
        <dbReference type="ARBA" id="ARBA00022989"/>
    </source>
</evidence>
<keyword evidence="5" id="KW-0547">Nucleotide-binding</keyword>
<proteinExistence type="evidence at transcript level"/>
<dbReference type="PANTHER" id="PTHR48041:SF116">
    <property type="entry name" value="PROTEIN BROWN"/>
    <property type="match status" value="1"/>
</dbReference>
<dbReference type="Pfam" id="PF01061">
    <property type="entry name" value="ABC2_membrane"/>
    <property type="match status" value="1"/>
</dbReference>
<dbReference type="InterPro" id="IPR003593">
    <property type="entry name" value="AAA+_ATPase"/>
</dbReference>
<name>I0DHI9_STRPU</name>
<evidence type="ECO:0000256" key="4">
    <source>
        <dbReference type="ARBA" id="ARBA00022692"/>
    </source>
</evidence>
<dbReference type="PROSITE" id="PS50893">
    <property type="entry name" value="ABC_TRANSPORTER_2"/>
    <property type="match status" value="1"/>
</dbReference>
<dbReference type="InterPro" id="IPR027417">
    <property type="entry name" value="P-loop_NTPase"/>
</dbReference>
<comment type="subcellular location">
    <subcellularLocation>
        <location evidence="1">Membrane</location>
        <topology evidence="1">Multi-pass membrane protein</topology>
    </subcellularLocation>
</comment>
<dbReference type="GO" id="GO:0005524">
    <property type="term" value="F:ATP binding"/>
    <property type="evidence" value="ECO:0007669"/>
    <property type="project" value="UniProtKB-KW"/>
</dbReference>
<dbReference type="GO" id="GO:0140359">
    <property type="term" value="F:ABC-type transporter activity"/>
    <property type="evidence" value="ECO:0007669"/>
    <property type="project" value="InterPro"/>
</dbReference>
<comment type="similarity">
    <text evidence="2">Belongs to the ABC transporter superfamily. ABCG family. Eye pigment precursor importer (TC 3.A.1.204) subfamily.</text>
</comment>
<dbReference type="FunFam" id="3.40.50.300:FF:000622">
    <property type="entry name" value="ATP-binding cassette sub-family G member 2"/>
    <property type="match status" value="1"/>
</dbReference>
<feature type="transmembrane region" description="Helical" evidence="10">
    <location>
        <begin position="522"/>
        <end position="547"/>
    </location>
</feature>
<evidence type="ECO:0000256" key="3">
    <source>
        <dbReference type="ARBA" id="ARBA00022448"/>
    </source>
</evidence>
<keyword evidence="14" id="KW-1185">Reference proteome</keyword>
<organism evidence="12">
    <name type="scientific">Strongylocentrotus purpuratus</name>
    <name type="common">Purple sea urchin</name>
    <dbReference type="NCBI Taxonomy" id="7668"/>
    <lineage>
        <taxon>Eukaryota</taxon>
        <taxon>Metazoa</taxon>
        <taxon>Echinodermata</taxon>
        <taxon>Eleutherozoa</taxon>
        <taxon>Echinozoa</taxon>
        <taxon>Echinoidea</taxon>
        <taxon>Euechinoidea</taxon>
        <taxon>Echinacea</taxon>
        <taxon>Camarodonta</taxon>
        <taxon>Echinidea</taxon>
        <taxon>Strongylocentrotidae</taxon>
        <taxon>Strongylocentrotus</taxon>
    </lineage>
</organism>
<sequence length="703" mass="77971">MEGEEHEQDTHFGATEETPTTVAPSRDPENDQPAVLEVNHNDTGPGDMKINMDPVLSDPEKHKLGYGSVTNGHSSHTKVHPSFARSTSIDGSVVSFHAITYTVKTKENRKKVTKTILTDVNGLFKPGMNAILGPTGSGKTSLLDVLAARKDPDGLSGQVLIDGAPQPKNFKCVSGYVVQDDVVMGTLTIRENLQFSAALRLPKTVGKKEREDRVDDILAELGLSHVGDSKVGTEFIRGVSGGERKRTNVGMELITKPSVLFLDEPTTGLDASTANAVMHLLASLSKRGRTIIFSIHQPRYSIFRLFDKMHLLGQGRTIYHGPAQEALEYFSSIGFECEEHNNPPDFFLDVILGQSDLKSSEKDQEDVESGVAAIENGEKSKVILADCYEKSHYNKTMKEATESIYTQYRNDEEPSIVSINYPTSFFSQLYHVSHRAVLNILRNPFLTVIQNATVILFSVVIGGIYFQLDTSISSGYQNRIGAFFFLIMQMVFGNLSAVELFIRERVIFIHESASGFYRVSVYFVAKVFCDLLPLRVIPTILYVVVTYWMIGLQADATKFFLYFLTLLLVTFVSSALAFAISSSVSIAGIATLLIAMCYVLMMVFGGLLVNISSLPVWLQWLQYLSIFRFGLNALLINEMVGLDFCETVGNVTLRCIPGTDYLDQQGIDYSDWGLWQNEMALGIMTVALLAIAYIQLRRIPKLK</sequence>
<dbReference type="InterPro" id="IPR050352">
    <property type="entry name" value="ABCG_transporters"/>
</dbReference>
<keyword evidence="7 10" id="KW-1133">Transmembrane helix</keyword>
<evidence type="ECO:0000256" key="2">
    <source>
        <dbReference type="ARBA" id="ARBA00005814"/>
    </source>
</evidence>
<dbReference type="EnsemblMetazoa" id="NM_001305672">
    <property type="protein sequence ID" value="NP_001292601"/>
    <property type="gene ID" value="LOC578540"/>
</dbReference>
<dbReference type="GeneID" id="578540"/>
<reference evidence="13" key="4">
    <citation type="submission" date="2021-01" db="UniProtKB">
        <authorList>
            <consortium name="EnsemblMetazoa"/>
        </authorList>
    </citation>
    <scope>IDENTIFICATION</scope>
</reference>
<dbReference type="GO" id="GO:0005886">
    <property type="term" value="C:plasma membrane"/>
    <property type="evidence" value="ECO:0000318"/>
    <property type="project" value="GO_Central"/>
</dbReference>
<evidence type="ECO:0000256" key="5">
    <source>
        <dbReference type="ARBA" id="ARBA00022741"/>
    </source>
</evidence>
<dbReference type="AlphaFoldDB" id="I0DHI9"/>
<keyword evidence="6 12" id="KW-0067">ATP-binding</keyword>
<keyword evidence="8 10" id="KW-0472">Membrane</keyword>
<dbReference type="OMA" id="DRFLLFW"/>
<feature type="region of interest" description="Disordered" evidence="9">
    <location>
        <begin position="1"/>
        <end position="47"/>
    </location>
</feature>
<dbReference type="GO" id="GO:0016324">
    <property type="term" value="C:apical plasma membrane"/>
    <property type="evidence" value="ECO:0007669"/>
    <property type="project" value="UniProtKB-ARBA"/>
</dbReference>
<dbReference type="Pfam" id="PF00005">
    <property type="entry name" value="ABC_tran"/>
    <property type="match status" value="1"/>
</dbReference>
<evidence type="ECO:0000259" key="11">
    <source>
        <dbReference type="PROSITE" id="PS50893"/>
    </source>
</evidence>
<evidence type="ECO:0000256" key="10">
    <source>
        <dbReference type="SAM" id="Phobius"/>
    </source>
</evidence>
<dbReference type="InterPro" id="IPR043926">
    <property type="entry name" value="ABCG_dom"/>
</dbReference>
<evidence type="ECO:0000313" key="14">
    <source>
        <dbReference type="Proteomes" id="UP000007110"/>
    </source>
</evidence>
<dbReference type="SMART" id="SM00382">
    <property type="entry name" value="AAA"/>
    <property type="match status" value="1"/>
</dbReference>
<reference evidence="14" key="3">
    <citation type="submission" date="2015-02" db="EMBL/GenBank/DDBJ databases">
        <title>Genome sequencing for Strongylocentrotus purpuratus.</title>
        <authorList>
            <person name="Murali S."/>
            <person name="Liu Y."/>
            <person name="Vee V."/>
            <person name="English A."/>
            <person name="Wang M."/>
            <person name="Skinner E."/>
            <person name="Han Y."/>
            <person name="Muzny D.M."/>
            <person name="Worley K.C."/>
            <person name="Gibbs R.A."/>
        </authorList>
    </citation>
    <scope>NUCLEOTIDE SEQUENCE</scope>
</reference>
<keyword evidence="4 10" id="KW-0812">Transmembrane</keyword>